<reference evidence="2 3" key="1">
    <citation type="submission" date="2017-09" db="EMBL/GenBank/DDBJ databases">
        <authorList>
            <person name="Lee N."/>
            <person name="Cho B.-K."/>
        </authorList>
    </citation>
    <scope>NUCLEOTIDE SEQUENCE [LARGE SCALE GENOMIC DNA]</scope>
    <source>
        <strain evidence="2 3">ATCC 12853</strain>
    </source>
</reference>
<feature type="transmembrane region" description="Helical" evidence="1">
    <location>
        <begin position="210"/>
        <end position="228"/>
    </location>
</feature>
<feature type="transmembrane region" description="Helical" evidence="1">
    <location>
        <begin position="6"/>
        <end position="25"/>
    </location>
</feature>
<dbReference type="Proteomes" id="UP000325529">
    <property type="component" value="Chromosome"/>
</dbReference>
<evidence type="ECO:0000313" key="2">
    <source>
        <dbReference type="EMBL" id="QEU89790.1"/>
    </source>
</evidence>
<protein>
    <submittedName>
        <fullName evidence="2">DUF4239 domain-containing protein</fullName>
    </submittedName>
</protein>
<name>A0A5J6G2H1_STRKN</name>
<evidence type="ECO:0000313" key="3">
    <source>
        <dbReference type="Proteomes" id="UP000325529"/>
    </source>
</evidence>
<dbReference type="Pfam" id="PF14023">
    <property type="entry name" value="Bestrophin-like"/>
    <property type="match status" value="1"/>
</dbReference>
<feature type="transmembrane region" description="Helical" evidence="1">
    <location>
        <begin position="46"/>
        <end position="65"/>
    </location>
</feature>
<keyword evidence="1" id="KW-0472">Membrane</keyword>
<dbReference type="InterPro" id="IPR025333">
    <property type="entry name" value="DUF4239"/>
</dbReference>
<dbReference type="OrthoDB" id="4313900at2"/>
<keyword evidence="1" id="KW-1133">Transmembrane helix</keyword>
<proteinExistence type="predicted"/>
<gene>
    <name evidence="2" type="ORF">CP970_01455</name>
</gene>
<evidence type="ECO:0000256" key="1">
    <source>
        <dbReference type="SAM" id="Phobius"/>
    </source>
</evidence>
<accession>A0A5J6G2H1</accession>
<organism evidence="2 3">
    <name type="scientific">Streptomyces kanamyceticus</name>
    <dbReference type="NCBI Taxonomy" id="1967"/>
    <lineage>
        <taxon>Bacteria</taxon>
        <taxon>Bacillati</taxon>
        <taxon>Actinomycetota</taxon>
        <taxon>Actinomycetes</taxon>
        <taxon>Kitasatosporales</taxon>
        <taxon>Streptomycetaceae</taxon>
        <taxon>Streptomyces</taxon>
    </lineage>
</organism>
<dbReference type="KEGG" id="ska:CP970_01455"/>
<keyword evidence="3" id="KW-1185">Reference proteome</keyword>
<dbReference type="RefSeq" id="WP_055554957.1">
    <property type="nucleotide sequence ID" value="NZ_CP023699.1"/>
</dbReference>
<sequence>MPYWLRLIIVMAATGTVIYVITGLVQRRVRADDDPSQTPDVIEYMTMMIGVVYAIVLGLAIAGAWEARNEAQTVVQNESQALHEVAERAQVFPAADRERIRRSIDAYAAYVADKEWPEMAAKGQLTDRGDQLFGKVRTAVLRSEPRDELQGQAYTPMADQIALADEARTNRGESAQPTMPPVVWFGLIVGAVVSIGMVFALQIRRTARELTVAMLYCALFAFLLFLIWDMDAPFGRGMAITPDPFLALRGR</sequence>
<keyword evidence="1" id="KW-0812">Transmembrane</keyword>
<dbReference type="AlphaFoldDB" id="A0A5J6G2H1"/>
<feature type="transmembrane region" description="Helical" evidence="1">
    <location>
        <begin position="182"/>
        <end position="203"/>
    </location>
</feature>
<dbReference type="EMBL" id="CP023699">
    <property type="protein sequence ID" value="QEU89790.1"/>
    <property type="molecule type" value="Genomic_DNA"/>
</dbReference>